<keyword evidence="8" id="KW-0378">Hydrolase</keyword>
<reference evidence="17 18" key="1">
    <citation type="submission" date="2013-08" db="EMBL/GenBank/DDBJ databases">
        <title>The genome sequence of Knoellia aerolata.</title>
        <authorList>
            <person name="Zhu W."/>
            <person name="Wang G."/>
        </authorList>
    </citation>
    <scope>NUCLEOTIDE SEQUENCE [LARGE SCALE GENOMIC DNA]</scope>
    <source>
        <strain evidence="17 18">DSM 18566</strain>
    </source>
</reference>
<evidence type="ECO:0000256" key="9">
    <source>
        <dbReference type="ARBA" id="ARBA00022960"/>
    </source>
</evidence>
<dbReference type="GO" id="GO:0006508">
    <property type="term" value="P:proteolysis"/>
    <property type="evidence" value="ECO:0007669"/>
    <property type="project" value="UniProtKB-KW"/>
</dbReference>
<dbReference type="Pfam" id="PF03717">
    <property type="entry name" value="PBP_dimer"/>
    <property type="match status" value="1"/>
</dbReference>
<name>A0A0A0K0V0_9MICO</name>
<dbReference type="PANTHER" id="PTHR30627">
    <property type="entry name" value="PEPTIDOGLYCAN D,D-TRANSPEPTIDASE"/>
    <property type="match status" value="1"/>
</dbReference>
<protein>
    <submittedName>
        <fullName evidence="17">Penicillin-binding protein</fullName>
    </submittedName>
</protein>
<keyword evidence="10" id="KW-0573">Peptidoglycan synthesis</keyword>
<keyword evidence="9" id="KW-0133">Cell shape</keyword>
<dbReference type="eggNOG" id="COG0768">
    <property type="taxonomic scope" value="Bacteria"/>
</dbReference>
<evidence type="ECO:0000256" key="6">
    <source>
        <dbReference type="ARBA" id="ARBA00022670"/>
    </source>
</evidence>
<dbReference type="InterPro" id="IPR017790">
    <property type="entry name" value="Penicillin-binding_protein_2"/>
</dbReference>
<evidence type="ECO:0000256" key="1">
    <source>
        <dbReference type="ARBA" id="ARBA00004167"/>
    </source>
</evidence>
<dbReference type="GO" id="GO:0071555">
    <property type="term" value="P:cell wall organization"/>
    <property type="evidence" value="ECO:0007669"/>
    <property type="project" value="UniProtKB-KW"/>
</dbReference>
<dbReference type="STRING" id="1385519.N801_07650"/>
<evidence type="ECO:0000256" key="13">
    <source>
        <dbReference type="ARBA" id="ARBA00023316"/>
    </source>
</evidence>
<dbReference type="GO" id="GO:0008658">
    <property type="term" value="F:penicillin binding"/>
    <property type="evidence" value="ECO:0007669"/>
    <property type="project" value="InterPro"/>
</dbReference>
<evidence type="ECO:0000256" key="2">
    <source>
        <dbReference type="ARBA" id="ARBA00004236"/>
    </source>
</evidence>
<evidence type="ECO:0000256" key="14">
    <source>
        <dbReference type="SAM" id="Phobius"/>
    </source>
</evidence>
<accession>A0A0A0K0V0</accession>
<dbReference type="Proteomes" id="UP000030013">
    <property type="component" value="Unassembled WGS sequence"/>
</dbReference>
<dbReference type="SUPFAM" id="SSF56519">
    <property type="entry name" value="Penicillin binding protein dimerisation domain"/>
    <property type="match status" value="1"/>
</dbReference>
<dbReference type="SUPFAM" id="SSF56601">
    <property type="entry name" value="beta-lactamase/transpeptidase-like"/>
    <property type="match status" value="1"/>
</dbReference>
<dbReference type="AlphaFoldDB" id="A0A0A0K0V0"/>
<dbReference type="GO" id="GO:0009002">
    <property type="term" value="F:serine-type D-Ala-D-Ala carboxypeptidase activity"/>
    <property type="evidence" value="ECO:0007669"/>
    <property type="project" value="InterPro"/>
</dbReference>
<evidence type="ECO:0000256" key="3">
    <source>
        <dbReference type="ARBA" id="ARBA00007171"/>
    </source>
</evidence>
<feature type="domain" description="Penicillin-binding protein dimerisation" evidence="16">
    <location>
        <begin position="61"/>
        <end position="243"/>
    </location>
</feature>
<dbReference type="GO" id="GO:0071972">
    <property type="term" value="F:peptidoglycan L,D-transpeptidase activity"/>
    <property type="evidence" value="ECO:0007669"/>
    <property type="project" value="TreeGrafter"/>
</dbReference>
<dbReference type="EMBL" id="AVPL01000018">
    <property type="protein sequence ID" value="KGN41416.1"/>
    <property type="molecule type" value="Genomic_DNA"/>
</dbReference>
<evidence type="ECO:0000259" key="16">
    <source>
        <dbReference type="Pfam" id="PF03717"/>
    </source>
</evidence>
<comment type="caution">
    <text evidence="17">The sequence shown here is derived from an EMBL/GenBank/DDBJ whole genome shotgun (WGS) entry which is preliminary data.</text>
</comment>
<dbReference type="InterPro" id="IPR050515">
    <property type="entry name" value="Beta-lactam/transpept"/>
</dbReference>
<evidence type="ECO:0000256" key="4">
    <source>
        <dbReference type="ARBA" id="ARBA00022475"/>
    </source>
</evidence>
<evidence type="ECO:0000256" key="8">
    <source>
        <dbReference type="ARBA" id="ARBA00022801"/>
    </source>
</evidence>
<dbReference type="InterPro" id="IPR005311">
    <property type="entry name" value="PBP_dimer"/>
</dbReference>
<keyword evidence="5" id="KW-0997">Cell inner membrane</keyword>
<comment type="subcellular location">
    <subcellularLocation>
        <location evidence="2">Cell membrane</location>
    </subcellularLocation>
    <subcellularLocation>
        <location evidence="1">Membrane</location>
        <topology evidence="1">Single-pass membrane protein</topology>
    </subcellularLocation>
</comment>
<keyword evidence="6" id="KW-0645">Protease</keyword>
<keyword evidence="12 14" id="KW-0472">Membrane</keyword>
<evidence type="ECO:0000313" key="18">
    <source>
        <dbReference type="Proteomes" id="UP000030013"/>
    </source>
</evidence>
<feature type="transmembrane region" description="Helical" evidence="14">
    <location>
        <begin position="18"/>
        <end position="37"/>
    </location>
</feature>
<keyword evidence="4" id="KW-1003">Cell membrane</keyword>
<gene>
    <name evidence="17" type="ORF">N801_07650</name>
</gene>
<dbReference type="InterPro" id="IPR012338">
    <property type="entry name" value="Beta-lactam/transpept-like"/>
</dbReference>
<comment type="similarity">
    <text evidence="3">Belongs to the transpeptidase family.</text>
</comment>
<keyword evidence="11 14" id="KW-1133">Transmembrane helix</keyword>
<evidence type="ECO:0000256" key="7">
    <source>
        <dbReference type="ARBA" id="ARBA00022692"/>
    </source>
</evidence>
<dbReference type="RefSeq" id="WP_052112785.1">
    <property type="nucleotide sequence ID" value="NZ_AVPL01000018.1"/>
</dbReference>
<dbReference type="InterPro" id="IPR001460">
    <property type="entry name" value="PCN-bd_Tpept"/>
</dbReference>
<evidence type="ECO:0000256" key="12">
    <source>
        <dbReference type="ARBA" id="ARBA00023136"/>
    </source>
</evidence>
<proteinExistence type="inferred from homology"/>
<dbReference type="Gene3D" id="3.90.1310.10">
    <property type="entry name" value="Penicillin-binding protein 2a (Domain 2)"/>
    <property type="match status" value="1"/>
</dbReference>
<keyword evidence="7 14" id="KW-0812">Transmembrane</keyword>
<evidence type="ECO:0000256" key="5">
    <source>
        <dbReference type="ARBA" id="ARBA00022519"/>
    </source>
</evidence>
<sequence>MTSAGLRPRDGSGHQGRFLAVGAVVTLLFVVLFGRLGQVQLTEHADFAVAAAKLNTREVVVPAVRGRILDRAGKPLADNTSVTVVTVERRVVADSDDGARGVLERVAATIDRPVQELLDRTHLCGAEGAPAAPACWAGSPQVPIPVASGVDPQRALSLVERPDLFPGVAVEAVPVRRYPAPLGVNAAHLLGYLGRATEAEVTSGRVGADDLVGRAGLEQQYDAELRGTPGRTTVSIDARGLVTGVVAQVDPTPGRDLVTSIDAGVQAATEKALAREMAAARARGLPADSGAAVVLDVTTGSVVASASAPTYDPNVWTGGISATEYAALTSPKAGTPLLSRVTGSAMAPASTLKALSVPAAVAAGNSLARTYECGSSYRIGNRSFRNFESRGYGPITFHKALEISCDTVFYDVAYRSWLALGGLSGADARDPFITTVRDFGLGSRSGIDLPGESAGRIPDRAWKRAVWEETKDETCARATSGYPEVARTDPSRAAYLVALAKENCVSGAQFRAGDAANFSIGQGDVATTPLQMGVAYAAIAGGGVVRTPRVGVRTVDPVTGSAAPVAAGPTRATALTKDVGDYVRSGLRAVVVSGTAARAFAGMPADWPVSGKTGTAEVFDRSDTSWFLSYAPTTRPRYAVSVAVGQGGHGSETAAPVARSIHEALRVLR</sequence>
<evidence type="ECO:0000259" key="15">
    <source>
        <dbReference type="Pfam" id="PF00905"/>
    </source>
</evidence>
<feature type="domain" description="Penicillin-binding protein transpeptidase" evidence="15">
    <location>
        <begin position="290"/>
        <end position="661"/>
    </location>
</feature>
<dbReference type="OrthoDB" id="9789078at2"/>
<evidence type="ECO:0000256" key="11">
    <source>
        <dbReference type="ARBA" id="ARBA00022989"/>
    </source>
</evidence>
<dbReference type="GO" id="GO:0008360">
    <property type="term" value="P:regulation of cell shape"/>
    <property type="evidence" value="ECO:0007669"/>
    <property type="project" value="UniProtKB-KW"/>
</dbReference>
<organism evidence="17 18">
    <name type="scientific">Knoellia aerolata DSM 18566</name>
    <dbReference type="NCBI Taxonomy" id="1385519"/>
    <lineage>
        <taxon>Bacteria</taxon>
        <taxon>Bacillati</taxon>
        <taxon>Actinomycetota</taxon>
        <taxon>Actinomycetes</taxon>
        <taxon>Micrococcales</taxon>
        <taxon>Intrasporangiaceae</taxon>
        <taxon>Knoellia</taxon>
    </lineage>
</organism>
<dbReference type="Pfam" id="PF00905">
    <property type="entry name" value="Transpeptidase"/>
    <property type="match status" value="1"/>
</dbReference>
<evidence type="ECO:0000313" key="17">
    <source>
        <dbReference type="EMBL" id="KGN41416.1"/>
    </source>
</evidence>
<dbReference type="PANTHER" id="PTHR30627:SF2">
    <property type="entry name" value="PEPTIDOGLYCAN D,D-TRANSPEPTIDASE MRDA"/>
    <property type="match status" value="1"/>
</dbReference>
<dbReference type="InterPro" id="IPR036138">
    <property type="entry name" value="PBP_dimer_sf"/>
</dbReference>
<evidence type="ECO:0000256" key="10">
    <source>
        <dbReference type="ARBA" id="ARBA00022984"/>
    </source>
</evidence>
<keyword evidence="13" id="KW-0961">Cell wall biogenesis/degradation</keyword>
<dbReference type="GO" id="GO:0009252">
    <property type="term" value="P:peptidoglycan biosynthetic process"/>
    <property type="evidence" value="ECO:0007669"/>
    <property type="project" value="UniProtKB-KW"/>
</dbReference>
<dbReference type="NCBIfam" id="TIGR03423">
    <property type="entry name" value="pbp2_mrdA"/>
    <property type="match status" value="1"/>
</dbReference>
<keyword evidence="18" id="KW-1185">Reference proteome</keyword>
<dbReference type="GO" id="GO:0005886">
    <property type="term" value="C:plasma membrane"/>
    <property type="evidence" value="ECO:0007669"/>
    <property type="project" value="UniProtKB-SubCell"/>
</dbReference>
<dbReference type="Gene3D" id="3.40.710.10">
    <property type="entry name" value="DD-peptidase/beta-lactamase superfamily"/>
    <property type="match status" value="1"/>
</dbReference>